<accession>A0A7C5LSS4</accession>
<dbReference type="Gene3D" id="3.40.309.10">
    <property type="entry name" value="Aldehyde Dehydrogenase, Chain A, domain 2"/>
    <property type="match status" value="1"/>
</dbReference>
<dbReference type="Gene3D" id="3.40.605.10">
    <property type="entry name" value="Aldehyde Dehydrogenase, Chain A, domain 1"/>
    <property type="match status" value="1"/>
</dbReference>
<dbReference type="EMBL" id="DRMJ01000154">
    <property type="protein sequence ID" value="HHL42594.1"/>
    <property type="molecule type" value="Genomic_DNA"/>
</dbReference>
<feature type="domain" description="Aldehyde dehydrogenase" evidence="5">
    <location>
        <begin position="19"/>
        <end position="359"/>
    </location>
</feature>
<organism evidence="6">
    <name type="scientific">Hellea balneolensis</name>
    <dbReference type="NCBI Taxonomy" id="287478"/>
    <lineage>
        <taxon>Bacteria</taxon>
        <taxon>Pseudomonadati</taxon>
        <taxon>Pseudomonadota</taxon>
        <taxon>Alphaproteobacteria</taxon>
        <taxon>Maricaulales</taxon>
        <taxon>Robiginitomaculaceae</taxon>
        <taxon>Hellea</taxon>
    </lineage>
</organism>
<name>A0A7C5LSS4_9PROT</name>
<evidence type="ECO:0000259" key="5">
    <source>
        <dbReference type="Pfam" id="PF00171"/>
    </source>
</evidence>
<keyword evidence="2 4" id="KW-0560">Oxidoreductase</keyword>
<evidence type="ECO:0000313" key="6">
    <source>
        <dbReference type="EMBL" id="HHL42594.1"/>
    </source>
</evidence>
<evidence type="ECO:0000256" key="2">
    <source>
        <dbReference type="ARBA" id="ARBA00023002"/>
    </source>
</evidence>
<comment type="caution">
    <text evidence="6">The sequence shown here is derived from an EMBL/GenBank/DDBJ whole genome shotgun (WGS) entry which is preliminary data.</text>
</comment>
<dbReference type="GO" id="GO:0004777">
    <property type="term" value="F:succinate-semialdehyde dehydrogenase (NAD+) activity"/>
    <property type="evidence" value="ECO:0007669"/>
    <property type="project" value="TreeGrafter"/>
</dbReference>
<dbReference type="AlphaFoldDB" id="A0A7C5LSS4"/>
<dbReference type="GO" id="GO:0005829">
    <property type="term" value="C:cytosol"/>
    <property type="evidence" value="ECO:0007669"/>
    <property type="project" value="TreeGrafter"/>
</dbReference>
<sequence length="363" mass="38697">MKLNDPKLFRQQCYINGEWCDADDGDVFAVTNPATCAKIGSAPNMGAEETRRAIAAANKAWADWAGRTSKERSTIIRKWYDLIMENHEDLAVIMTVEQGKPIAESRGEITYGAGFVEWFAEEAKRAYGDVIPSNNMDRRVVVIKQPVGVVAAITPWNFPSSMITRKCAPALAAGCPVVIKPASETPYSALALAVLAERAGVPKGIFNVVTGAARAIGGELTSNPIVRKLSFTGSTPVGKILLAQCAGTVKKVSMELGGNAPFIVFKDADIDQAVIGAMASKFRNTGQTCVCANRLFVQDEIYDEFAAKLQVAVEAMAIGDGLSGNVQQGPLINEAAVLKVEEHIADAIAKGATLKTGGKRHAL</sequence>
<dbReference type="CDD" id="cd07103">
    <property type="entry name" value="ALDH_F5_SSADH_GabD"/>
    <property type="match status" value="1"/>
</dbReference>
<dbReference type="InterPro" id="IPR016163">
    <property type="entry name" value="Ald_DH_C"/>
</dbReference>
<proteinExistence type="inferred from homology"/>
<reference evidence="6" key="1">
    <citation type="journal article" date="2020" name="mSystems">
        <title>Genome- and Community-Level Interaction Insights into Carbon Utilization and Element Cycling Functions of Hydrothermarchaeota in Hydrothermal Sediment.</title>
        <authorList>
            <person name="Zhou Z."/>
            <person name="Liu Y."/>
            <person name="Xu W."/>
            <person name="Pan J."/>
            <person name="Luo Z.H."/>
            <person name="Li M."/>
        </authorList>
    </citation>
    <scope>NUCLEOTIDE SEQUENCE [LARGE SCALE GENOMIC DNA]</scope>
    <source>
        <strain evidence="6">HyVt-485</strain>
    </source>
</reference>
<dbReference type="InterPro" id="IPR016162">
    <property type="entry name" value="Ald_DH_N"/>
</dbReference>
<protein>
    <submittedName>
        <fullName evidence="6">NAD-dependent succinate-semialdehyde dehydrogenase</fullName>
    </submittedName>
</protein>
<dbReference type="FunFam" id="3.40.605.10:FF:000005">
    <property type="entry name" value="Succinate-semialdehyde dehydrogenase I"/>
    <property type="match status" value="1"/>
</dbReference>
<evidence type="ECO:0000256" key="3">
    <source>
        <dbReference type="PROSITE-ProRule" id="PRU10007"/>
    </source>
</evidence>
<dbReference type="PANTHER" id="PTHR43353:SF5">
    <property type="entry name" value="SUCCINATE-SEMIALDEHYDE DEHYDROGENASE, MITOCHONDRIAL"/>
    <property type="match status" value="1"/>
</dbReference>
<dbReference type="GO" id="GO:0009450">
    <property type="term" value="P:gamma-aminobutyric acid catabolic process"/>
    <property type="evidence" value="ECO:0007669"/>
    <property type="project" value="TreeGrafter"/>
</dbReference>
<dbReference type="InterPro" id="IPR015590">
    <property type="entry name" value="Aldehyde_DH_dom"/>
</dbReference>
<evidence type="ECO:0000256" key="4">
    <source>
        <dbReference type="RuleBase" id="RU003345"/>
    </source>
</evidence>
<comment type="similarity">
    <text evidence="1 4">Belongs to the aldehyde dehydrogenase family.</text>
</comment>
<feature type="non-terminal residue" evidence="6">
    <location>
        <position position="363"/>
    </location>
</feature>
<dbReference type="SUPFAM" id="SSF53720">
    <property type="entry name" value="ALDH-like"/>
    <property type="match status" value="1"/>
</dbReference>
<dbReference type="InterPro" id="IPR050740">
    <property type="entry name" value="Aldehyde_DH_Superfamily"/>
</dbReference>
<dbReference type="InterPro" id="IPR016160">
    <property type="entry name" value="Ald_DH_CS_CYS"/>
</dbReference>
<evidence type="ECO:0000256" key="1">
    <source>
        <dbReference type="ARBA" id="ARBA00009986"/>
    </source>
</evidence>
<gene>
    <name evidence="6" type="ORF">ENJ42_03155</name>
</gene>
<dbReference type="Proteomes" id="UP000885830">
    <property type="component" value="Unassembled WGS sequence"/>
</dbReference>
<dbReference type="Pfam" id="PF00171">
    <property type="entry name" value="Aldedh"/>
    <property type="match status" value="1"/>
</dbReference>
<dbReference type="PROSITE" id="PS00687">
    <property type="entry name" value="ALDEHYDE_DEHYDR_GLU"/>
    <property type="match status" value="1"/>
</dbReference>
<dbReference type="InterPro" id="IPR029510">
    <property type="entry name" value="Ald_DH_CS_GLU"/>
</dbReference>
<feature type="active site" evidence="3">
    <location>
        <position position="255"/>
    </location>
</feature>
<dbReference type="PANTHER" id="PTHR43353">
    <property type="entry name" value="SUCCINATE-SEMIALDEHYDE DEHYDROGENASE, MITOCHONDRIAL"/>
    <property type="match status" value="1"/>
</dbReference>
<dbReference type="PROSITE" id="PS00070">
    <property type="entry name" value="ALDEHYDE_DEHYDR_CYS"/>
    <property type="match status" value="1"/>
</dbReference>
<dbReference type="InterPro" id="IPR016161">
    <property type="entry name" value="Ald_DH/histidinol_DH"/>
</dbReference>